<reference evidence="14 15" key="1">
    <citation type="submission" date="2022-06" db="EMBL/GenBank/DDBJ databases">
        <title>Paraconexibacter antarcticus.</title>
        <authorList>
            <person name="Kim C.S."/>
        </authorList>
    </citation>
    <scope>NUCLEOTIDE SEQUENCE [LARGE SCALE GENOMIC DNA]</scope>
    <source>
        <strain evidence="14 15">02-257</strain>
    </source>
</reference>
<dbReference type="Gene3D" id="1.10.287.130">
    <property type="match status" value="1"/>
</dbReference>
<evidence type="ECO:0000313" key="15">
    <source>
        <dbReference type="Proteomes" id="UP001056035"/>
    </source>
</evidence>
<keyword evidence="9" id="KW-0902">Two-component regulatory system</keyword>
<dbReference type="Pfam" id="PF00512">
    <property type="entry name" value="HisKA"/>
    <property type="match status" value="1"/>
</dbReference>
<dbReference type="PROSITE" id="PS50109">
    <property type="entry name" value="HIS_KIN"/>
    <property type="match status" value="1"/>
</dbReference>
<evidence type="ECO:0000256" key="10">
    <source>
        <dbReference type="ARBA" id="ARBA00023136"/>
    </source>
</evidence>
<dbReference type="SMART" id="SM00387">
    <property type="entry name" value="HATPase_c"/>
    <property type="match status" value="1"/>
</dbReference>
<dbReference type="Gene3D" id="6.10.340.10">
    <property type="match status" value="1"/>
</dbReference>
<keyword evidence="7" id="KW-0418">Kinase</keyword>
<evidence type="ECO:0000256" key="6">
    <source>
        <dbReference type="ARBA" id="ARBA00022692"/>
    </source>
</evidence>
<dbReference type="SMART" id="SM00304">
    <property type="entry name" value="HAMP"/>
    <property type="match status" value="1"/>
</dbReference>
<accession>A0ABY5DSD5</accession>
<dbReference type="InterPro" id="IPR050428">
    <property type="entry name" value="TCS_sensor_his_kinase"/>
</dbReference>
<dbReference type="InterPro" id="IPR004358">
    <property type="entry name" value="Sig_transdc_His_kin-like_C"/>
</dbReference>
<dbReference type="SUPFAM" id="SSF47384">
    <property type="entry name" value="Homodimeric domain of signal transducing histidine kinase"/>
    <property type="match status" value="1"/>
</dbReference>
<dbReference type="InterPro" id="IPR003660">
    <property type="entry name" value="HAMP_dom"/>
</dbReference>
<dbReference type="SMART" id="SM00388">
    <property type="entry name" value="HisKA"/>
    <property type="match status" value="1"/>
</dbReference>
<dbReference type="EC" id="2.7.13.3" evidence="3"/>
<evidence type="ECO:0000256" key="3">
    <source>
        <dbReference type="ARBA" id="ARBA00012438"/>
    </source>
</evidence>
<evidence type="ECO:0000259" key="12">
    <source>
        <dbReference type="PROSITE" id="PS50109"/>
    </source>
</evidence>
<dbReference type="InterPro" id="IPR003594">
    <property type="entry name" value="HATPase_dom"/>
</dbReference>
<evidence type="ECO:0000256" key="4">
    <source>
        <dbReference type="ARBA" id="ARBA00022553"/>
    </source>
</evidence>
<evidence type="ECO:0000259" key="13">
    <source>
        <dbReference type="PROSITE" id="PS50885"/>
    </source>
</evidence>
<dbReference type="PANTHER" id="PTHR45436">
    <property type="entry name" value="SENSOR HISTIDINE KINASE YKOH"/>
    <property type="match status" value="1"/>
</dbReference>
<feature type="domain" description="HAMP" evidence="13">
    <location>
        <begin position="150"/>
        <end position="202"/>
    </location>
</feature>
<dbReference type="CDD" id="cd00082">
    <property type="entry name" value="HisKA"/>
    <property type="match status" value="1"/>
</dbReference>
<dbReference type="GO" id="GO:0005524">
    <property type="term" value="F:ATP binding"/>
    <property type="evidence" value="ECO:0007669"/>
    <property type="project" value="UniProtKB-KW"/>
</dbReference>
<protein>
    <recommendedName>
        <fullName evidence="3">histidine kinase</fullName>
        <ecNumber evidence="3">2.7.13.3</ecNumber>
    </recommendedName>
</protein>
<keyword evidence="10 11" id="KW-0472">Membrane</keyword>
<evidence type="ECO:0000256" key="5">
    <source>
        <dbReference type="ARBA" id="ARBA00022679"/>
    </source>
</evidence>
<keyword evidence="6 11" id="KW-0812">Transmembrane</keyword>
<keyword evidence="14" id="KW-0547">Nucleotide-binding</keyword>
<feature type="domain" description="Histidine kinase" evidence="12">
    <location>
        <begin position="210"/>
        <end position="411"/>
    </location>
</feature>
<dbReference type="EMBL" id="CP098502">
    <property type="protein sequence ID" value="UTI63856.1"/>
    <property type="molecule type" value="Genomic_DNA"/>
</dbReference>
<dbReference type="RefSeq" id="WP_254570577.1">
    <property type="nucleotide sequence ID" value="NZ_CP098502.1"/>
</dbReference>
<organism evidence="14 15">
    <name type="scientific">Paraconexibacter antarcticus</name>
    <dbReference type="NCBI Taxonomy" id="2949664"/>
    <lineage>
        <taxon>Bacteria</taxon>
        <taxon>Bacillati</taxon>
        <taxon>Actinomycetota</taxon>
        <taxon>Thermoleophilia</taxon>
        <taxon>Solirubrobacterales</taxon>
        <taxon>Paraconexibacteraceae</taxon>
        <taxon>Paraconexibacter</taxon>
    </lineage>
</organism>
<keyword evidence="14" id="KW-0067">ATP-binding</keyword>
<dbReference type="InterPro" id="IPR036097">
    <property type="entry name" value="HisK_dim/P_sf"/>
</dbReference>
<dbReference type="InterPro" id="IPR003661">
    <property type="entry name" value="HisK_dim/P_dom"/>
</dbReference>
<proteinExistence type="predicted"/>
<dbReference type="PRINTS" id="PR00344">
    <property type="entry name" value="BCTRLSENSOR"/>
</dbReference>
<gene>
    <name evidence="14" type="ORF">NBH00_21235</name>
</gene>
<dbReference type="Pfam" id="PF02518">
    <property type="entry name" value="HATPase_c"/>
    <property type="match status" value="1"/>
</dbReference>
<sequence>MTVRRRLVRSTVFIALAAVLVLGIPLVVVETARVGTDQAFRLEREADVVGGVIDDRVEAGEPISAKQIAQHVQPGHRVSVTLDGRTLTVGAHLTGGIRSSRASSSRNAVVVASAPRSEESARVRRVWLLIILLGTGGVVLAVGLAAFQARRLSRPLERLVATSVRLGDGDFSARATRSAVPEIDAIASALDRSAEQIARLVAREREFSANVSHQMRTPLTALRLRVEELALIEDPAQREEEAAAALREADRLEATIVQLLAYAREERVGRAVRLDLSAIAADHVATWKPVFAQTGRSVRLDAAAGVRGVASRGMVGQVLDVLLENALRHGRGAVAVRVATDRQRATVTVEDQGAGVPPEGREAVFHRGASTSGGTGIGLYLARALAEADGASLRVVPGRPSCLELRLPLESGPPGPVVSAAEVAARR</sequence>
<keyword evidence="5" id="KW-0808">Transferase</keyword>
<dbReference type="Proteomes" id="UP001056035">
    <property type="component" value="Chromosome"/>
</dbReference>
<dbReference type="SUPFAM" id="SSF55874">
    <property type="entry name" value="ATPase domain of HSP90 chaperone/DNA topoisomerase II/histidine kinase"/>
    <property type="match status" value="1"/>
</dbReference>
<evidence type="ECO:0000313" key="14">
    <source>
        <dbReference type="EMBL" id="UTI63856.1"/>
    </source>
</evidence>
<dbReference type="InterPro" id="IPR005467">
    <property type="entry name" value="His_kinase_dom"/>
</dbReference>
<comment type="catalytic activity">
    <reaction evidence="1">
        <text>ATP + protein L-histidine = ADP + protein N-phospho-L-histidine.</text>
        <dbReference type="EC" id="2.7.13.3"/>
    </reaction>
</comment>
<feature type="transmembrane region" description="Helical" evidence="11">
    <location>
        <begin position="126"/>
        <end position="147"/>
    </location>
</feature>
<dbReference type="Gene3D" id="3.30.565.10">
    <property type="entry name" value="Histidine kinase-like ATPase, C-terminal domain"/>
    <property type="match status" value="1"/>
</dbReference>
<evidence type="ECO:0000256" key="2">
    <source>
        <dbReference type="ARBA" id="ARBA00004236"/>
    </source>
</evidence>
<evidence type="ECO:0000256" key="8">
    <source>
        <dbReference type="ARBA" id="ARBA00022989"/>
    </source>
</evidence>
<evidence type="ECO:0000256" key="1">
    <source>
        <dbReference type="ARBA" id="ARBA00000085"/>
    </source>
</evidence>
<keyword evidence="4" id="KW-0597">Phosphoprotein</keyword>
<evidence type="ECO:0000256" key="11">
    <source>
        <dbReference type="SAM" id="Phobius"/>
    </source>
</evidence>
<dbReference type="InterPro" id="IPR036890">
    <property type="entry name" value="HATPase_C_sf"/>
</dbReference>
<dbReference type="InterPro" id="IPR040868">
    <property type="entry name" value="DraK_HK_N"/>
</dbReference>
<keyword evidence="15" id="KW-1185">Reference proteome</keyword>
<keyword evidence="8 11" id="KW-1133">Transmembrane helix</keyword>
<dbReference type="CDD" id="cd06225">
    <property type="entry name" value="HAMP"/>
    <property type="match status" value="1"/>
</dbReference>
<comment type="subcellular location">
    <subcellularLocation>
        <location evidence="2">Cell membrane</location>
    </subcellularLocation>
</comment>
<dbReference type="PANTHER" id="PTHR45436:SF5">
    <property type="entry name" value="SENSOR HISTIDINE KINASE TRCS"/>
    <property type="match status" value="1"/>
</dbReference>
<name>A0ABY5DSD5_9ACTN</name>
<dbReference type="Pfam" id="PF18092">
    <property type="entry name" value="DraK_HK_N"/>
    <property type="match status" value="1"/>
</dbReference>
<dbReference type="PROSITE" id="PS50885">
    <property type="entry name" value="HAMP"/>
    <property type="match status" value="1"/>
</dbReference>
<dbReference type="Pfam" id="PF00672">
    <property type="entry name" value="HAMP"/>
    <property type="match status" value="1"/>
</dbReference>
<evidence type="ECO:0000256" key="7">
    <source>
        <dbReference type="ARBA" id="ARBA00022777"/>
    </source>
</evidence>
<feature type="transmembrane region" description="Helical" evidence="11">
    <location>
        <begin position="7"/>
        <end position="28"/>
    </location>
</feature>
<evidence type="ECO:0000256" key="9">
    <source>
        <dbReference type="ARBA" id="ARBA00023012"/>
    </source>
</evidence>